<dbReference type="AlphaFoldDB" id="A0AA40EWW2"/>
<sequence length="134" mass="14866">MKQLHGGVNSLTCLWVARGWSLDVAVRTQRTSRPGVGIFFGRVGLHQRPPSLVSLNLFPICPLSPVSLSPTRYRRGTVVLNSSSFDPFLSSSYEMVRTVRSASKETVGLRQDLPRLPNGFPPDHRCLHPNQATQ</sequence>
<keyword evidence="2" id="KW-0732">Signal</keyword>
<keyword evidence="4" id="KW-1185">Reference proteome</keyword>
<proteinExistence type="predicted"/>
<evidence type="ECO:0000313" key="4">
    <source>
        <dbReference type="Proteomes" id="UP001172155"/>
    </source>
</evidence>
<reference evidence="3" key="1">
    <citation type="submission" date="2023-06" db="EMBL/GenBank/DDBJ databases">
        <title>Genome-scale phylogeny and comparative genomics of the fungal order Sordariales.</title>
        <authorList>
            <consortium name="Lawrence Berkeley National Laboratory"/>
            <person name="Hensen N."/>
            <person name="Bonometti L."/>
            <person name="Westerberg I."/>
            <person name="Brannstrom I.O."/>
            <person name="Guillou S."/>
            <person name="Cros-Aarteil S."/>
            <person name="Calhoun S."/>
            <person name="Haridas S."/>
            <person name="Kuo A."/>
            <person name="Mondo S."/>
            <person name="Pangilinan J."/>
            <person name="Riley R."/>
            <person name="LaButti K."/>
            <person name="Andreopoulos B."/>
            <person name="Lipzen A."/>
            <person name="Chen C."/>
            <person name="Yanf M."/>
            <person name="Daum C."/>
            <person name="Ng V."/>
            <person name="Clum A."/>
            <person name="Steindorff A."/>
            <person name="Ohm R."/>
            <person name="Martin F."/>
            <person name="Silar P."/>
            <person name="Natvig D."/>
            <person name="Lalanne C."/>
            <person name="Gautier V."/>
            <person name="Ament-velasquez S.L."/>
            <person name="Kruys A."/>
            <person name="Hutchinson M.I."/>
            <person name="Powell A.J."/>
            <person name="Barry K."/>
            <person name="Miller A.N."/>
            <person name="Grigoriev I.V."/>
            <person name="Debuchy R."/>
            <person name="Gladieux P."/>
            <person name="Thoren M.H."/>
            <person name="Johannesson H."/>
        </authorList>
    </citation>
    <scope>NUCLEOTIDE SEQUENCE</scope>
    <source>
        <strain evidence="3">SMH3187-1</strain>
    </source>
</reference>
<protein>
    <submittedName>
        <fullName evidence="3">Uncharacterized protein</fullName>
    </submittedName>
</protein>
<evidence type="ECO:0000313" key="3">
    <source>
        <dbReference type="EMBL" id="KAK0746844.1"/>
    </source>
</evidence>
<feature type="signal peptide" evidence="2">
    <location>
        <begin position="1"/>
        <end position="19"/>
    </location>
</feature>
<evidence type="ECO:0000256" key="1">
    <source>
        <dbReference type="SAM" id="MobiDB-lite"/>
    </source>
</evidence>
<accession>A0AA40EWW2</accession>
<feature type="region of interest" description="Disordered" evidence="1">
    <location>
        <begin position="115"/>
        <end position="134"/>
    </location>
</feature>
<comment type="caution">
    <text evidence="3">The sequence shown here is derived from an EMBL/GenBank/DDBJ whole genome shotgun (WGS) entry which is preliminary data.</text>
</comment>
<name>A0AA40EWW2_9PEZI</name>
<dbReference type="Proteomes" id="UP001172155">
    <property type="component" value="Unassembled WGS sequence"/>
</dbReference>
<gene>
    <name evidence="3" type="ORF">B0T18DRAFT_160774</name>
</gene>
<dbReference type="EMBL" id="JAUKUD010000004">
    <property type="protein sequence ID" value="KAK0746844.1"/>
    <property type="molecule type" value="Genomic_DNA"/>
</dbReference>
<organism evidence="3 4">
    <name type="scientific">Schizothecium vesticola</name>
    <dbReference type="NCBI Taxonomy" id="314040"/>
    <lineage>
        <taxon>Eukaryota</taxon>
        <taxon>Fungi</taxon>
        <taxon>Dikarya</taxon>
        <taxon>Ascomycota</taxon>
        <taxon>Pezizomycotina</taxon>
        <taxon>Sordariomycetes</taxon>
        <taxon>Sordariomycetidae</taxon>
        <taxon>Sordariales</taxon>
        <taxon>Schizotheciaceae</taxon>
        <taxon>Schizothecium</taxon>
    </lineage>
</organism>
<feature type="chain" id="PRO_5041283351" evidence="2">
    <location>
        <begin position="20"/>
        <end position="134"/>
    </location>
</feature>
<evidence type="ECO:0000256" key="2">
    <source>
        <dbReference type="SAM" id="SignalP"/>
    </source>
</evidence>